<dbReference type="EMBL" id="VIEB01000193">
    <property type="protein sequence ID" value="TQE01487.1"/>
    <property type="molecule type" value="Genomic_DNA"/>
</dbReference>
<dbReference type="Proteomes" id="UP000315295">
    <property type="component" value="Unassembled WGS sequence"/>
</dbReference>
<evidence type="ECO:0000313" key="2">
    <source>
        <dbReference type="Proteomes" id="UP000315295"/>
    </source>
</evidence>
<evidence type="ECO:0000313" key="1">
    <source>
        <dbReference type="EMBL" id="TQE01487.1"/>
    </source>
</evidence>
<dbReference type="InterPro" id="IPR044205">
    <property type="entry name" value="KIC/PBP1/KRP1"/>
</dbReference>
<dbReference type="STRING" id="106549.A0A540MRR7"/>
<protein>
    <submittedName>
        <fullName evidence="1">Uncharacterized protein</fullName>
    </submittedName>
</protein>
<reference evidence="1 2" key="1">
    <citation type="journal article" date="2019" name="G3 (Bethesda)">
        <title>Sequencing of a Wild Apple (Malus baccata) Genome Unravels the Differences Between Cultivated and Wild Apple Species Regarding Disease Resistance and Cold Tolerance.</title>
        <authorList>
            <person name="Chen X."/>
        </authorList>
    </citation>
    <scope>NUCLEOTIDE SEQUENCE [LARGE SCALE GENOMIC DNA]</scope>
    <source>
        <strain evidence="2">cv. Shandingzi</strain>
        <tissue evidence="1">Leaves</tissue>
    </source>
</reference>
<sequence>MVERLGAEGFTKELSNGFRLLKDGEKGVITFENLKRNSALLELHGMPRS</sequence>
<keyword evidence="2" id="KW-1185">Reference proteome</keyword>
<name>A0A540MRR7_MALBA</name>
<accession>A0A540MRR7</accession>
<gene>
    <name evidence="1" type="ORF">C1H46_012850</name>
</gene>
<dbReference type="GO" id="GO:0005509">
    <property type="term" value="F:calcium ion binding"/>
    <property type="evidence" value="ECO:0007669"/>
    <property type="project" value="InterPro"/>
</dbReference>
<organism evidence="1 2">
    <name type="scientific">Malus baccata</name>
    <name type="common">Siberian crab apple</name>
    <name type="synonym">Pyrus baccata</name>
    <dbReference type="NCBI Taxonomy" id="106549"/>
    <lineage>
        <taxon>Eukaryota</taxon>
        <taxon>Viridiplantae</taxon>
        <taxon>Streptophyta</taxon>
        <taxon>Embryophyta</taxon>
        <taxon>Tracheophyta</taxon>
        <taxon>Spermatophyta</taxon>
        <taxon>Magnoliopsida</taxon>
        <taxon>eudicotyledons</taxon>
        <taxon>Gunneridae</taxon>
        <taxon>Pentapetalae</taxon>
        <taxon>rosids</taxon>
        <taxon>fabids</taxon>
        <taxon>Rosales</taxon>
        <taxon>Rosaceae</taxon>
        <taxon>Amygdaloideae</taxon>
        <taxon>Maleae</taxon>
        <taxon>Malus</taxon>
    </lineage>
</organism>
<dbReference type="AlphaFoldDB" id="A0A540MRR7"/>
<dbReference type="PANTHER" id="PTHR47319:SF5">
    <property type="entry name" value="CALCIUM-BINDING EF-HAND PROTEIN"/>
    <property type="match status" value="1"/>
</dbReference>
<proteinExistence type="predicted"/>
<comment type="caution">
    <text evidence="1">The sequence shown here is derived from an EMBL/GenBank/DDBJ whole genome shotgun (WGS) entry which is preliminary data.</text>
</comment>
<dbReference type="PANTHER" id="PTHR47319">
    <property type="entry name" value="CALCIUM-BINDING PROTEIN KIC"/>
    <property type="match status" value="1"/>
</dbReference>